<evidence type="ECO:0000313" key="7">
    <source>
        <dbReference type="Proteomes" id="UP000007796"/>
    </source>
</evidence>
<dbReference type="InParanoid" id="F0X7V7"/>
<dbReference type="RefSeq" id="XP_014176165.1">
    <property type="nucleotide sequence ID" value="XM_014320690.1"/>
</dbReference>
<dbReference type="InterPro" id="IPR007148">
    <property type="entry name" value="SSU_processome_Utp12"/>
</dbReference>
<comment type="subcellular location">
    <subcellularLocation>
        <location evidence="1">Nucleus</location>
    </subcellularLocation>
</comment>
<sequence>MASTKRKAPPVKVVQPTTKKSAKPTIKPRVNETNASVAAVSKVTVARKGNSEAVVEISSDSDSQNDDASMDGMDDKDEKADASEQAKANSLPLCVRSNEDYVSIGNGKRNNKEDEDDANIPDEEPTFGDLIREQETVDVSAMLGLLQSVSEGDMIVADGANNGLSKRSPSLASLGNLLNAALRNNDDTNLELCFNTTTDATWVRNTIQRMDPALAGPLLQKLAARMYRRPGRAQTLIGWVQWTLITHGGALASQPGVTKSLQELHRVLEERARGLNSLLLLKGKLDMLEAQMQLRRGQRGGARLTSEAGALTSGIRSIGGSRRQSSRGRRSSRGAALVGQEEDDVAVYDEGEEVGTRDAVIVAGVAGSAATGSLGVSDEELEEMDDDEADSDDGDDREDEGANDIEEMDAASVVEEDEVDFDDIDEDEEEEEEEDGEDRSIVPPTKMQKKSATTFSKRR</sequence>
<feature type="compositionally biased region" description="Low complexity" evidence="4">
    <location>
        <begin position="313"/>
        <end position="323"/>
    </location>
</feature>
<keyword evidence="7" id="KW-1185">Reference proteome</keyword>
<dbReference type="GO" id="GO:0005730">
    <property type="term" value="C:nucleolus"/>
    <property type="evidence" value="ECO:0007669"/>
    <property type="project" value="TreeGrafter"/>
</dbReference>
<feature type="region of interest" description="Disordered" evidence="4">
    <location>
        <begin position="313"/>
        <end position="344"/>
    </location>
</feature>
<feature type="region of interest" description="Disordered" evidence="4">
    <location>
        <begin position="48"/>
        <end position="91"/>
    </location>
</feature>
<gene>
    <name evidence="6" type="ORF">CMQ_7004</name>
</gene>
<evidence type="ECO:0000259" key="5">
    <source>
        <dbReference type="Pfam" id="PF04003"/>
    </source>
</evidence>
<feature type="region of interest" description="Disordered" evidence="4">
    <location>
        <begin position="104"/>
        <end position="125"/>
    </location>
</feature>
<evidence type="ECO:0000256" key="2">
    <source>
        <dbReference type="ARBA" id="ARBA00023242"/>
    </source>
</evidence>
<feature type="compositionally biased region" description="Acidic residues" evidence="4">
    <location>
        <begin position="63"/>
        <end position="75"/>
    </location>
</feature>
<dbReference type="Pfam" id="PF04003">
    <property type="entry name" value="Utp12"/>
    <property type="match status" value="1"/>
</dbReference>
<protein>
    <submittedName>
        <fullName evidence="6">Small nucleolar ribonucleoprotein complex component</fullName>
    </submittedName>
</protein>
<dbReference type="AlphaFoldDB" id="F0X7V7"/>
<dbReference type="EMBL" id="GL629729">
    <property type="protein sequence ID" value="EFX06683.1"/>
    <property type="molecule type" value="Genomic_DNA"/>
</dbReference>
<name>F0X7V7_GROCL</name>
<keyword evidence="2" id="KW-0539">Nucleus</keyword>
<dbReference type="GeneID" id="25980501"/>
<reference evidence="6 7" key="1">
    <citation type="journal article" date="2011" name="Proc. Natl. Acad. Sci. U.S.A.">
        <title>Genome and transcriptome analyses of the mountain pine beetle-fungal symbiont Grosmannia clavigera, a lodgepole pine pathogen.</title>
        <authorList>
            <person name="DiGuistini S."/>
            <person name="Wang Y."/>
            <person name="Liao N.Y."/>
            <person name="Taylor G."/>
            <person name="Tanguay P."/>
            <person name="Feau N."/>
            <person name="Henrissat B."/>
            <person name="Chan S.K."/>
            <person name="Hesse-Orce U."/>
            <person name="Alamouti S.M."/>
            <person name="Tsui C.K.M."/>
            <person name="Docking R.T."/>
            <person name="Levasseur A."/>
            <person name="Haridas S."/>
            <person name="Robertson G."/>
            <person name="Birol I."/>
            <person name="Holt R.A."/>
            <person name="Marra M.A."/>
            <person name="Hamelin R.C."/>
            <person name="Hirst M."/>
            <person name="Jones S.J.M."/>
            <person name="Bohlmann J."/>
            <person name="Breuil C."/>
        </authorList>
    </citation>
    <scope>NUCLEOTIDE SEQUENCE [LARGE SCALE GENOMIC DNA]</scope>
    <source>
        <strain evidence="7">kw1407 / UAMH 11150</strain>
    </source>
</reference>
<dbReference type="OrthoDB" id="30195at2759"/>
<dbReference type="STRING" id="655863.F0X7V7"/>
<feature type="compositionally biased region" description="Polar residues" evidence="4">
    <location>
        <begin position="450"/>
        <end position="459"/>
    </location>
</feature>
<evidence type="ECO:0000313" key="6">
    <source>
        <dbReference type="EMBL" id="EFX06683.1"/>
    </source>
</evidence>
<dbReference type="eggNOG" id="KOG4547">
    <property type="taxonomic scope" value="Eukaryota"/>
</dbReference>
<feature type="compositionally biased region" description="Acidic residues" evidence="4">
    <location>
        <begin position="377"/>
        <end position="437"/>
    </location>
</feature>
<dbReference type="GO" id="GO:0000462">
    <property type="term" value="P:maturation of SSU-rRNA from tricistronic rRNA transcript (SSU-rRNA, 5.8S rRNA, LSU-rRNA)"/>
    <property type="evidence" value="ECO:0007669"/>
    <property type="project" value="TreeGrafter"/>
</dbReference>
<accession>F0X7V7</accession>
<feature type="domain" description="Small-subunit processome Utp12" evidence="5">
    <location>
        <begin position="185"/>
        <end position="289"/>
    </location>
</feature>
<dbReference type="Proteomes" id="UP000007796">
    <property type="component" value="Unassembled WGS sequence"/>
</dbReference>
<feature type="region of interest" description="Disordered" evidence="4">
    <location>
        <begin position="1"/>
        <end position="30"/>
    </location>
</feature>
<dbReference type="GO" id="GO:1990904">
    <property type="term" value="C:ribonucleoprotein complex"/>
    <property type="evidence" value="ECO:0007669"/>
    <property type="project" value="UniProtKB-KW"/>
</dbReference>
<feature type="compositionally biased region" description="Acidic residues" evidence="4">
    <location>
        <begin position="113"/>
        <end position="125"/>
    </location>
</feature>
<dbReference type="PANTHER" id="PTHR44267">
    <property type="entry name" value="WD REPEAT-CONTAINING PROTEIN 43"/>
    <property type="match status" value="1"/>
</dbReference>
<dbReference type="HOGENOM" id="CLU_038849_0_0_1"/>
<evidence type="ECO:0000256" key="3">
    <source>
        <dbReference type="ARBA" id="ARBA00038335"/>
    </source>
</evidence>
<organism evidence="7">
    <name type="scientific">Grosmannia clavigera (strain kw1407 / UAMH 11150)</name>
    <name type="common">Blue stain fungus</name>
    <name type="synonym">Graphiocladiella clavigera</name>
    <dbReference type="NCBI Taxonomy" id="655863"/>
    <lineage>
        <taxon>Eukaryota</taxon>
        <taxon>Fungi</taxon>
        <taxon>Dikarya</taxon>
        <taxon>Ascomycota</taxon>
        <taxon>Pezizomycotina</taxon>
        <taxon>Sordariomycetes</taxon>
        <taxon>Sordariomycetidae</taxon>
        <taxon>Ophiostomatales</taxon>
        <taxon>Ophiostomataceae</taxon>
        <taxon>Leptographium</taxon>
    </lineage>
</organism>
<dbReference type="InterPro" id="IPR052414">
    <property type="entry name" value="U3_snoRNA-assoc_WDR"/>
</dbReference>
<evidence type="ECO:0000256" key="1">
    <source>
        <dbReference type="ARBA" id="ARBA00004123"/>
    </source>
</evidence>
<feature type="region of interest" description="Disordered" evidence="4">
    <location>
        <begin position="371"/>
        <end position="459"/>
    </location>
</feature>
<dbReference type="PANTHER" id="PTHR44267:SF1">
    <property type="entry name" value="WD REPEAT-CONTAINING PROTEIN 43"/>
    <property type="match status" value="1"/>
</dbReference>
<proteinExistence type="inferred from homology"/>
<comment type="similarity">
    <text evidence="3">Belongs to the UTP5 family.</text>
</comment>
<evidence type="ECO:0000256" key="4">
    <source>
        <dbReference type="SAM" id="MobiDB-lite"/>
    </source>
</evidence>
<keyword evidence="6" id="KW-0687">Ribonucleoprotein</keyword>